<name>A0A917TGP5_9ACTN</name>
<reference evidence="1" key="1">
    <citation type="journal article" date="2014" name="Int. J. Syst. Evol. Microbiol.">
        <title>Complete genome sequence of Corynebacterium casei LMG S-19264T (=DSM 44701T), isolated from a smear-ripened cheese.</title>
        <authorList>
            <consortium name="US DOE Joint Genome Institute (JGI-PGF)"/>
            <person name="Walter F."/>
            <person name="Albersmeier A."/>
            <person name="Kalinowski J."/>
            <person name="Ruckert C."/>
        </authorList>
    </citation>
    <scope>NUCLEOTIDE SEQUENCE</scope>
    <source>
        <strain evidence="1">JCM 19831</strain>
    </source>
</reference>
<dbReference type="EMBL" id="BMPI01000010">
    <property type="protein sequence ID" value="GGM22828.1"/>
    <property type="molecule type" value="Genomic_DNA"/>
</dbReference>
<dbReference type="AlphaFoldDB" id="A0A917TGP5"/>
<proteinExistence type="predicted"/>
<organism evidence="1 2">
    <name type="scientific">Dactylosporangium sucinum</name>
    <dbReference type="NCBI Taxonomy" id="1424081"/>
    <lineage>
        <taxon>Bacteria</taxon>
        <taxon>Bacillati</taxon>
        <taxon>Actinomycetota</taxon>
        <taxon>Actinomycetes</taxon>
        <taxon>Micromonosporales</taxon>
        <taxon>Micromonosporaceae</taxon>
        <taxon>Dactylosporangium</taxon>
    </lineage>
</organism>
<gene>
    <name evidence="1" type="ORF">GCM10007977_025040</name>
</gene>
<sequence>MLSVEIDPLYVAARRVLLDAAGALGEHCGALVLVGAQAVYLRAGDADLHVVAPYTTDADLSVDPAQLDDDPAITAAMTAAGFTLKIKVGGNGVEPGAWQRSTNVGGVPQTIEVDLMVPEALAPGHGSRDARLPHHGKNATRWAAGLEAAVLDNTAMAIASLEPDHDPRTTVLRVAGEAALLMAKAHKLGERLAAGTPDRIKPKDAGDVFRLMRAPATPSQAGARLAELGRHPDCTDSVAVGVGYLADLFGRPRARGVELAVQNLAAAVSEDELREVMPHYMDELLAAYRAG</sequence>
<comment type="caution">
    <text evidence="1">The sequence shown here is derived from an EMBL/GenBank/DDBJ whole genome shotgun (WGS) entry which is preliminary data.</text>
</comment>
<evidence type="ECO:0000313" key="1">
    <source>
        <dbReference type="EMBL" id="GGM22828.1"/>
    </source>
</evidence>
<accession>A0A917TGP5</accession>
<evidence type="ECO:0000313" key="2">
    <source>
        <dbReference type="Proteomes" id="UP000642070"/>
    </source>
</evidence>
<keyword evidence="2" id="KW-1185">Reference proteome</keyword>
<reference evidence="1" key="2">
    <citation type="submission" date="2020-09" db="EMBL/GenBank/DDBJ databases">
        <authorList>
            <person name="Sun Q."/>
            <person name="Ohkuma M."/>
        </authorList>
    </citation>
    <scope>NUCLEOTIDE SEQUENCE</scope>
    <source>
        <strain evidence="1">JCM 19831</strain>
    </source>
</reference>
<evidence type="ECO:0008006" key="3">
    <source>
        <dbReference type="Google" id="ProtNLM"/>
    </source>
</evidence>
<protein>
    <recommendedName>
        <fullName evidence="3">Nucleotidyltransferase</fullName>
    </recommendedName>
</protein>
<dbReference type="Proteomes" id="UP000642070">
    <property type="component" value="Unassembled WGS sequence"/>
</dbReference>
<dbReference type="RefSeq" id="WP_190249953.1">
    <property type="nucleotide sequence ID" value="NZ_BMPI01000010.1"/>
</dbReference>